<keyword evidence="7" id="KW-0460">Magnesium</keyword>
<evidence type="ECO:0000313" key="12">
    <source>
        <dbReference type="EMBL" id="NEA23656.1"/>
    </source>
</evidence>
<name>A0A6L9QF92_9ACTN</name>
<dbReference type="GO" id="GO:0003723">
    <property type="term" value="F:RNA binding"/>
    <property type="evidence" value="ECO:0007669"/>
    <property type="project" value="UniProtKB-KW"/>
</dbReference>
<keyword evidence="3" id="KW-0548">Nucleotidyltransferase</keyword>
<dbReference type="InterPro" id="IPR043519">
    <property type="entry name" value="NT_sf"/>
</dbReference>
<dbReference type="SUPFAM" id="SSF81301">
    <property type="entry name" value="Nucleotidyltransferase"/>
    <property type="match status" value="1"/>
</dbReference>
<protein>
    <submittedName>
        <fullName evidence="12">CCA tRNA nucleotidyltransferase</fullName>
    </submittedName>
</protein>
<evidence type="ECO:0000256" key="4">
    <source>
        <dbReference type="ARBA" id="ARBA00022723"/>
    </source>
</evidence>
<keyword evidence="1 9" id="KW-0808">Transferase</keyword>
<evidence type="ECO:0000256" key="3">
    <source>
        <dbReference type="ARBA" id="ARBA00022695"/>
    </source>
</evidence>
<dbReference type="PANTHER" id="PTHR47545">
    <property type="entry name" value="MULTIFUNCTIONAL CCA PROTEIN"/>
    <property type="match status" value="1"/>
</dbReference>
<evidence type="ECO:0000256" key="1">
    <source>
        <dbReference type="ARBA" id="ARBA00022679"/>
    </source>
</evidence>
<dbReference type="GO" id="GO:0008033">
    <property type="term" value="P:tRNA processing"/>
    <property type="evidence" value="ECO:0007669"/>
    <property type="project" value="UniProtKB-KW"/>
</dbReference>
<evidence type="ECO:0000256" key="10">
    <source>
        <dbReference type="SAM" id="MobiDB-lite"/>
    </source>
</evidence>
<feature type="domain" description="Poly A polymerase head" evidence="11">
    <location>
        <begin position="205"/>
        <end position="333"/>
    </location>
</feature>
<reference evidence="12 13" key="1">
    <citation type="submission" date="2020-01" db="EMBL/GenBank/DDBJ databases">
        <title>Insect and environment-associated Actinomycetes.</title>
        <authorList>
            <person name="Currrie C."/>
            <person name="Chevrette M."/>
            <person name="Carlson C."/>
            <person name="Stubbendieck R."/>
            <person name="Wendt-Pienkowski E."/>
        </authorList>
    </citation>
    <scope>NUCLEOTIDE SEQUENCE [LARGE SCALE GENOMIC DNA]</scope>
    <source>
        <strain evidence="12 13">SID10258</strain>
    </source>
</reference>
<evidence type="ECO:0000313" key="13">
    <source>
        <dbReference type="Proteomes" id="UP000475532"/>
    </source>
</evidence>
<dbReference type="InterPro" id="IPR050124">
    <property type="entry name" value="tRNA_CCA-adding_enzyme"/>
</dbReference>
<dbReference type="PANTHER" id="PTHR47545:SF1">
    <property type="entry name" value="MULTIFUNCTIONAL CCA PROTEIN"/>
    <property type="match status" value="1"/>
</dbReference>
<keyword evidence="5" id="KW-0547">Nucleotide-binding</keyword>
<keyword evidence="8 9" id="KW-0694">RNA-binding</keyword>
<evidence type="ECO:0000256" key="5">
    <source>
        <dbReference type="ARBA" id="ARBA00022741"/>
    </source>
</evidence>
<dbReference type="GO" id="GO:0005524">
    <property type="term" value="F:ATP binding"/>
    <property type="evidence" value="ECO:0007669"/>
    <property type="project" value="UniProtKB-KW"/>
</dbReference>
<dbReference type="GO" id="GO:0016779">
    <property type="term" value="F:nucleotidyltransferase activity"/>
    <property type="evidence" value="ECO:0007669"/>
    <property type="project" value="UniProtKB-KW"/>
</dbReference>
<evidence type="ECO:0000256" key="9">
    <source>
        <dbReference type="RuleBase" id="RU003953"/>
    </source>
</evidence>
<dbReference type="Proteomes" id="UP000475532">
    <property type="component" value="Unassembled WGS sequence"/>
</dbReference>
<dbReference type="AlphaFoldDB" id="A0A6L9QF92"/>
<accession>A0A6L9QF92</accession>
<comment type="caution">
    <text evidence="12">The sequence shown here is derived from an EMBL/GenBank/DDBJ whole genome shotgun (WGS) entry which is preliminary data.</text>
</comment>
<keyword evidence="4" id="KW-0479">Metal-binding</keyword>
<sequence length="446" mass="48970">MEQQLSQLFSGDLHTVHGDGADHSPPPRLRHIRDVRLMGCPTVGRDQLRPPSCTVDTHAGRGAVLPDVARSGRVPGVRKGRRMVYERPVGGPVLRGDRVAGERVAGFAFIRSPAASGRNDRLLLDGDESFSAPPERPLPAADTEIERCGPLPTAVVAGESILRATEVAEHLPESIRAAIRSMGVEEGRFATALIAKLAAEGHLFWLVGGTVRDLIADGPQAKVKDLDCTGTARPGELYDYVDDALDVRAGISDHVFKLHVSHRYVWSVRNRTGGRAFIEYKSMPLQGFRFPASGGDLHEDVRTRDLTVNCLYYDPVRDVVLDPTERGLADLRAEERALVSPNESVEPLERAKVILRALKFTVRWRGEMKLDADAIRKWSATLPGDLLDHITDEGWRELGHVLNAVYRQAPAEYVQECATWLDGHAVGLIDAIEERTGRVRGPSAAQ</sequence>
<evidence type="ECO:0000256" key="2">
    <source>
        <dbReference type="ARBA" id="ARBA00022694"/>
    </source>
</evidence>
<evidence type="ECO:0000259" key="11">
    <source>
        <dbReference type="Pfam" id="PF01743"/>
    </source>
</evidence>
<dbReference type="Pfam" id="PF01743">
    <property type="entry name" value="PolyA_pol"/>
    <property type="match status" value="1"/>
</dbReference>
<keyword evidence="2" id="KW-0819">tRNA processing</keyword>
<comment type="similarity">
    <text evidence="9">Belongs to the tRNA nucleotidyltransferase/poly(A) polymerase family.</text>
</comment>
<evidence type="ECO:0000256" key="8">
    <source>
        <dbReference type="ARBA" id="ARBA00022884"/>
    </source>
</evidence>
<proteinExistence type="inferred from homology"/>
<feature type="region of interest" description="Disordered" evidence="10">
    <location>
        <begin position="1"/>
        <end position="28"/>
    </location>
</feature>
<dbReference type="InterPro" id="IPR002646">
    <property type="entry name" value="PolA_pol_head_dom"/>
</dbReference>
<dbReference type="Gene3D" id="3.30.460.10">
    <property type="entry name" value="Beta Polymerase, domain 2"/>
    <property type="match status" value="1"/>
</dbReference>
<keyword evidence="6" id="KW-0067">ATP-binding</keyword>
<dbReference type="EMBL" id="JAAGLI010000350">
    <property type="protein sequence ID" value="NEA23656.1"/>
    <property type="molecule type" value="Genomic_DNA"/>
</dbReference>
<gene>
    <name evidence="12" type="ORF">G3I70_14300</name>
</gene>
<evidence type="ECO:0000256" key="6">
    <source>
        <dbReference type="ARBA" id="ARBA00022840"/>
    </source>
</evidence>
<dbReference type="GO" id="GO:0046872">
    <property type="term" value="F:metal ion binding"/>
    <property type="evidence" value="ECO:0007669"/>
    <property type="project" value="UniProtKB-KW"/>
</dbReference>
<organism evidence="12 13">
    <name type="scientific">Actinomadura bangladeshensis</name>
    <dbReference type="NCBI Taxonomy" id="453573"/>
    <lineage>
        <taxon>Bacteria</taxon>
        <taxon>Bacillati</taxon>
        <taxon>Actinomycetota</taxon>
        <taxon>Actinomycetes</taxon>
        <taxon>Streptosporangiales</taxon>
        <taxon>Thermomonosporaceae</taxon>
        <taxon>Actinomadura</taxon>
    </lineage>
</organism>
<evidence type="ECO:0000256" key="7">
    <source>
        <dbReference type="ARBA" id="ARBA00022842"/>
    </source>
</evidence>